<feature type="region of interest" description="Disordered" evidence="1">
    <location>
        <begin position="141"/>
        <end position="181"/>
    </location>
</feature>
<reference evidence="2 3" key="1">
    <citation type="submission" date="2018-07" db="EMBL/GenBank/DDBJ databases">
        <title>A high quality draft genome assembly of the barn swallow (H. rustica rustica).</title>
        <authorList>
            <person name="Formenti G."/>
            <person name="Chiara M."/>
            <person name="Poveda L."/>
            <person name="Francoijs K.-J."/>
            <person name="Bonisoli-Alquati A."/>
            <person name="Canova L."/>
            <person name="Gianfranceschi L."/>
            <person name="Horner D.S."/>
            <person name="Saino N."/>
        </authorList>
    </citation>
    <scope>NUCLEOTIDE SEQUENCE [LARGE SCALE GENOMIC DNA]</scope>
    <source>
        <strain evidence="2">Chelidonia</strain>
        <tissue evidence="2">Blood</tissue>
    </source>
</reference>
<comment type="caution">
    <text evidence="2">The sequence shown here is derived from an EMBL/GenBank/DDBJ whole genome shotgun (WGS) entry which is preliminary data.</text>
</comment>
<dbReference type="Proteomes" id="UP000269221">
    <property type="component" value="Unassembled WGS sequence"/>
</dbReference>
<protein>
    <submittedName>
        <fullName evidence="2">Uncharacterized protein</fullName>
    </submittedName>
</protein>
<feature type="compositionally biased region" description="Basic and acidic residues" evidence="1">
    <location>
        <begin position="278"/>
        <end position="302"/>
    </location>
</feature>
<evidence type="ECO:0000256" key="1">
    <source>
        <dbReference type="SAM" id="MobiDB-lite"/>
    </source>
</evidence>
<sequence length="308" mass="34391">MGSRRNGKIPNSGFLKEQGNKSWDQGEMEKCSPRLWFLEEHGNKIKIPAGAWKQELGSRRNGKMSSETLDYWRSVGTRAGIKEKLKNPKIWIPTGAWEQELGSRRNGKMSSQTLDSCRNMETRAGIKEKLKNVFIDSGSLEERGNKSWDQRETQKSPTLDSSRNMEKEPGSNRNSKIPSLQGKRIQTRMESFQNIPGPEGAPGELQRGWGQGTGHREWSGIGKGEIWDLGKEFLPGLQFPENPWSVQGRVGGIPGSREGSPARDLGTCSSKVGTSPIPEHRTRGFGENEDQGFRENRIRDLGRTGSGI</sequence>
<dbReference type="EMBL" id="QRBI01000047">
    <property type="protein sequence ID" value="RMC22674.1"/>
    <property type="molecule type" value="Genomic_DNA"/>
</dbReference>
<feature type="region of interest" description="Disordered" evidence="1">
    <location>
        <begin position="247"/>
        <end position="308"/>
    </location>
</feature>
<feature type="compositionally biased region" description="Basic and acidic residues" evidence="1">
    <location>
        <begin position="141"/>
        <end position="154"/>
    </location>
</feature>
<evidence type="ECO:0000313" key="3">
    <source>
        <dbReference type="Proteomes" id="UP000269221"/>
    </source>
</evidence>
<keyword evidence="3" id="KW-1185">Reference proteome</keyword>
<dbReference type="AlphaFoldDB" id="A0A3M0LF90"/>
<organism evidence="2 3">
    <name type="scientific">Hirundo rustica rustica</name>
    <dbReference type="NCBI Taxonomy" id="333673"/>
    <lineage>
        <taxon>Eukaryota</taxon>
        <taxon>Metazoa</taxon>
        <taxon>Chordata</taxon>
        <taxon>Craniata</taxon>
        <taxon>Vertebrata</taxon>
        <taxon>Euteleostomi</taxon>
        <taxon>Archelosauria</taxon>
        <taxon>Archosauria</taxon>
        <taxon>Dinosauria</taxon>
        <taxon>Saurischia</taxon>
        <taxon>Theropoda</taxon>
        <taxon>Coelurosauria</taxon>
        <taxon>Aves</taxon>
        <taxon>Neognathae</taxon>
        <taxon>Neoaves</taxon>
        <taxon>Telluraves</taxon>
        <taxon>Australaves</taxon>
        <taxon>Passeriformes</taxon>
        <taxon>Sylvioidea</taxon>
        <taxon>Hirundinidae</taxon>
        <taxon>Hirundo</taxon>
    </lineage>
</organism>
<gene>
    <name evidence="2" type="ORF">DUI87_00316</name>
</gene>
<accession>A0A3M0LF90</accession>
<proteinExistence type="predicted"/>
<name>A0A3M0LF90_HIRRU</name>
<evidence type="ECO:0000313" key="2">
    <source>
        <dbReference type="EMBL" id="RMC22674.1"/>
    </source>
</evidence>
<feature type="region of interest" description="Disordered" evidence="1">
    <location>
        <begin position="1"/>
        <end position="26"/>
    </location>
</feature>